<dbReference type="InterPro" id="IPR004394">
    <property type="entry name" value="Iojap/RsfS/C7orf30"/>
</dbReference>
<dbReference type="OrthoDB" id="21330at2759"/>
<comment type="caution">
    <text evidence="3">The sequence shown here is derived from an EMBL/GenBank/DDBJ whole genome shotgun (WGS) entry which is preliminary data.</text>
</comment>
<reference evidence="3 4" key="1">
    <citation type="journal article" date="2015" name="Sci. Rep.">
        <title>Genome of the facultative scuticociliatosis pathogen Pseudocohnilembus persalinus provides insight into its virulence through horizontal gene transfer.</title>
        <authorList>
            <person name="Xiong J."/>
            <person name="Wang G."/>
            <person name="Cheng J."/>
            <person name="Tian M."/>
            <person name="Pan X."/>
            <person name="Warren A."/>
            <person name="Jiang C."/>
            <person name="Yuan D."/>
            <person name="Miao W."/>
        </authorList>
    </citation>
    <scope>NUCLEOTIDE SEQUENCE [LARGE SCALE GENOMIC DNA]</scope>
    <source>
        <strain evidence="3">36N120E</strain>
    </source>
</reference>
<dbReference type="SUPFAM" id="SSF81301">
    <property type="entry name" value="Nucleotidyltransferase"/>
    <property type="match status" value="1"/>
</dbReference>
<dbReference type="InterPro" id="IPR043519">
    <property type="entry name" value="NT_sf"/>
</dbReference>
<evidence type="ECO:0000313" key="4">
    <source>
        <dbReference type="Proteomes" id="UP000054937"/>
    </source>
</evidence>
<dbReference type="Proteomes" id="UP000054937">
    <property type="component" value="Unassembled WGS sequence"/>
</dbReference>
<keyword evidence="2" id="KW-0175">Coiled coil</keyword>
<dbReference type="GO" id="GO:0017148">
    <property type="term" value="P:negative regulation of translation"/>
    <property type="evidence" value="ECO:0007669"/>
    <property type="project" value="TreeGrafter"/>
</dbReference>
<gene>
    <name evidence="3" type="ORF">PPERSA_04646</name>
</gene>
<dbReference type="Pfam" id="PF02410">
    <property type="entry name" value="RsfS"/>
    <property type="match status" value="1"/>
</dbReference>
<evidence type="ECO:0000256" key="1">
    <source>
        <dbReference type="ARBA" id="ARBA00010574"/>
    </source>
</evidence>
<sequence length="308" mass="36670">MIQKSYQKLLKFTKIQQKNSHQIFNSNFTKVLTENINYNFARNTKINVKSNFENKLFKKQLEKEEKQIQNKEINSQKTVKQTYNDDVDDFRDIELSQEDDKLNKQLQPKEEEYEQQLSKDQIKFIRDTLLYKGDDPYPEKLVHRPEKGVVWGLGGELIRKKKNFFTKGEWPTHEEIMGFLELEQAKEIDCIDTELELGRTDLPKYIICASSFSCVHNYRIAKNLLIALKELEIKDYPRRLMIDGRQDDEWVMVDFNDTAVHIFTEESREEIGFEDRLRNPPNDDDVDEYLKIAQTKRKQSVFEPLKDI</sequence>
<comment type="similarity">
    <text evidence="1">Belongs to the Iojap/RsfS family.</text>
</comment>
<feature type="coiled-coil region" evidence="2">
    <location>
        <begin position="54"/>
        <end position="81"/>
    </location>
</feature>
<dbReference type="GO" id="GO:0043023">
    <property type="term" value="F:ribosomal large subunit binding"/>
    <property type="evidence" value="ECO:0007669"/>
    <property type="project" value="TreeGrafter"/>
</dbReference>
<dbReference type="InParanoid" id="A0A0V0QNI6"/>
<evidence type="ECO:0000256" key="2">
    <source>
        <dbReference type="SAM" id="Coils"/>
    </source>
</evidence>
<protein>
    <submittedName>
        <fullName evidence="3">Uncharacterized protein</fullName>
    </submittedName>
</protein>
<organism evidence="3 4">
    <name type="scientific">Pseudocohnilembus persalinus</name>
    <name type="common">Ciliate</name>
    <dbReference type="NCBI Taxonomy" id="266149"/>
    <lineage>
        <taxon>Eukaryota</taxon>
        <taxon>Sar</taxon>
        <taxon>Alveolata</taxon>
        <taxon>Ciliophora</taxon>
        <taxon>Intramacronucleata</taxon>
        <taxon>Oligohymenophorea</taxon>
        <taxon>Scuticociliatia</taxon>
        <taxon>Philasterida</taxon>
        <taxon>Pseudocohnilembidae</taxon>
        <taxon>Pseudocohnilembus</taxon>
    </lineage>
</organism>
<dbReference type="PANTHER" id="PTHR21043:SF0">
    <property type="entry name" value="MITOCHONDRIAL ASSEMBLY OF RIBOSOMAL LARGE SUBUNIT PROTEIN 1"/>
    <property type="match status" value="1"/>
</dbReference>
<dbReference type="Gene3D" id="3.30.460.10">
    <property type="entry name" value="Beta Polymerase, domain 2"/>
    <property type="match status" value="1"/>
</dbReference>
<accession>A0A0V0QNI6</accession>
<name>A0A0V0QNI6_PSEPJ</name>
<evidence type="ECO:0000313" key="3">
    <source>
        <dbReference type="EMBL" id="KRX03851.1"/>
    </source>
</evidence>
<dbReference type="OMA" id="EWPTHEE"/>
<dbReference type="GO" id="GO:0090071">
    <property type="term" value="P:negative regulation of ribosome biogenesis"/>
    <property type="evidence" value="ECO:0007669"/>
    <property type="project" value="TreeGrafter"/>
</dbReference>
<dbReference type="AlphaFoldDB" id="A0A0V0QNI6"/>
<keyword evidence="4" id="KW-1185">Reference proteome</keyword>
<dbReference type="EMBL" id="LDAU01000125">
    <property type="protein sequence ID" value="KRX03851.1"/>
    <property type="molecule type" value="Genomic_DNA"/>
</dbReference>
<dbReference type="PANTHER" id="PTHR21043">
    <property type="entry name" value="IOJAP SUPERFAMILY ORTHOLOG"/>
    <property type="match status" value="1"/>
</dbReference>
<proteinExistence type="inferred from homology"/>